<dbReference type="EMBL" id="GG745371">
    <property type="protein sequence ID" value="KNE71288.1"/>
    <property type="molecule type" value="Genomic_DNA"/>
</dbReference>
<protein>
    <recommendedName>
        <fullName evidence="4">Little elongation complex subunit 2 C-terminal domain-containing protein</fullName>
    </recommendedName>
</protein>
<dbReference type="OrthoDB" id="5984735at2759"/>
<evidence type="ECO:0000256" key="1">
    <source>
        <dbReference type="SAM" id="MobiDB-lite"/>
    </source>
</evidence>
<gene>
    <name evidence="2" type="ORF">AMAG_15530</name>
</gene>
<dbReference type="VEuPathDB" id="FungiDB:AMAG_15530"/>
<evidence type="ECO:0000313" key="3">
    <source>
        <dbReference type="Proteomes" id="UP000054350"/>
    </source>
</evidence>
<dbReference type="Proteomes" id="UP000054350">
    <property type="component" value="Unassembled WGS sequence"/>
</dbReference>
<reference evidence="3" key="2">
    <citation type="submission" date="2009-11" db="EMBL/GenBank/DDBJ databases">
        <title>The Genome Sequence of Allomyces macrogynus strain ATCC 38327.</title>
        <authorList>
            <consortium name="The Broad Institute Genome Sequencing Platform"/>
            <person name="Russ C."/>
            <person name="Cuomo C."/>
            <person name="Shea T."/>
            <person name="Young S.K."/>
            <person name="Zeng Q."/>
            <person name="Koehrsen M."/>
            <person name="Haas B."/>
            <person name="Borodovsky M."/>
            <person name="Guigo R."/>
            <person name="Alvarado L."/>
            <person name="Berlin A."/>
            <person name="Borenstein D."/>
            <person name="Chen Z."/>
            <person name="Engels R."/>
            <person name="Freedman E."/>
            <person name="Gellesch M."/>
            <person name="Goldberg J."/>
            <person name="Griggs A."/>
            <person name="Gujja S."/>
            <person name="Heiman D."/>
            <person name="Hepburn T."/>
            <person name="Howarth C."/>
            <person name="Jen D."/>
            <person name="Larson L."/>
            <person name="Lewis B."/>
            <person name="Mehta T."/>
            <person name="Park D."/>
            <person name="Pearson M."/>
            <person name="Roberts A."/>
            <person name="Saif S."/>
            <person name="Shenoy N."/>
            <person name="Sisk P."/>
            <person name="Stolte C."/>
            <person name="Sykes S."/>
            <person name="Walk T."/>
            <person name="White J."/>
            <person name="Yandava C."/>
            <person name="Burger G."/>
            <person name="Gray M.W."/>
            <person name="Holland P.W.H."/>
            <person name="King N."/>
            <person name="Lang F.B.F."/>
            <person name="Roger A.J."/>
            <person name="Ruiz-Trillo I."/>
            <person name="Lander E."/>
            <person name="Nusbaum C."/>
        </authorList>
    </citation>
    <scope>NUCLEOTIDE SEQUENCE [LARGE SCALE GENOMIC DNA]</scope>
    <source>
        <strain evidence="3">ATCC 38327</strain>
    </source>
</reference>
<dbReference type="AlphaFoldDB" id="A0A0L0T8Z8"/>
<keyword evidence="3" id="KW-1185">Reference proteome</keyword>
<sequence>MTSTARPATKPRRRTATDTRADVTAAMAVFTTPVPDAPMPAPPFHATLADLFRIVDDGVLDGMDVDDPDDAPGPFLTAVEYTAHSHLAAFVPTRPANLAPFLAPNSRARNAVTASAPDPPWAVALTRMPSTSAIPVPAMHVPSAPTLTPTPVDPRPTDPRRAQPPPARTAQSPLRTRSMSPEVLSPPRSAPTPTMMAGDLAVAMAAAMAGAPVAAGGSPTVRLPNEGRAIASPPSLVQSPVASPTVGAAPFDLLPPVGPAGPAAFVMPGAGAAGPTPPTGPAAFVMPGQSTVNGVPPPSQATPVQSGFVAPSAPTQIGFVAPTALPPVAQSFVPPAALPTGFVVPGVPAQVVPPPQVPQAAAIGPVSVFTAAEHLRYMTLLAKAKDPASPLSDSEHAELDRMRPVVKHEQQLYREQAMQSLALMADRYVAVSGNAETKIMRYMHLQHKRPRVYQPRYTTIDSWNPLDSTALDSAATATLPVLRFQDLLRAATGTERVDIGLFRTTDVSLHHDLPHFLERACFPMVSRDTHVAELVHRAHPVHVVVSSGTLSRLAMLAVDLLRTGTTHHPLQIPVSVRPDGAVCIDKPLPPETVTPRDVNAKYFTAAMRESARRHEYPGHVAVGDLPETTEYTLWQAQSGMRVMVRSRVDDPDSGMRVKAHVEVAPDIGVEELHARDLAGIWMKSVVRAVPRGVAGGNVPPEGEIRVARVHPFSGRVANVEFLTHAGIAAAAAVQGDADDSATAMPPPTTILAFVTRLIASIHDHATAKCAAVQPLPEFLLVVKRDDPNVYLLQNVVTDDAPCELDVRDEKCRLELVPVLRPFKWHGPPFQVPNTFEPRPDGVPVTALVGMGVLIPALAVAAGAGLVDVEPATVPGARARVGGGRGPGRAR</sequence>
<feature type="region of interest" description="Disordered" evidence="1">
    <location>
        <begin position="140"/>
        <end position="190"/>
    </location>
</feature>
<organism evidence="2 3">
    <name type="scientific">Allomyces macrogynus (strain ATCC 38327)</name>
    <name type="common">Allomyces javanicus var. macrogynus</name>
    <dbReference type="NCBI Taxonomy" id="578462"/>
    <lineage>
        <taxon>Eukaryota</taxon>
        <taxon>Fungi</taxon>
        <taxon>Fungi incertae sedis</taxon>
        <taxon>Blastocladiomycota</taxon>
        <taxon>Blastocladiomycetes</taxon>
        <taxon>Blastocladiales</taxon>
        <taxon>Blastocladiaceae</taxon>
        <taxon>Allomyces</taxon>
    </lineage>
</organism>
<dbReference type="STRING" id="578462.A0A0L0T8Z8"/>
<name>A0A0L0T8Z8_ALLM3</name>
<proteinExistence type="predicted"/>
<evidence type="ECO:0000313" key="2">
    <source>
        <dbReference type="EMBL" id="KNE71288.1"/>
    </source>
</evidence>
<accession>A0A0L0T8Z8</accession>
<reference evidence="2 3" key="1">
    <citation type="submission" date="2009-11" db="EMBL/GenBank/DDBJ databases">
        <title>Annotation of Allomyces macrogynus ATCC 38327.</title>
        <authorList>
            <consortium name="The Broad Institute Genome Sequencing Platform"/>
            <person name="Russ C."/>
            <person name="Cuomo C."/>
            <person name="Burger G."/>
            <person name="Gray M.W."/>
            <person name="Holland P.W.H."/>
            <person name="King N."/>
            <person name="Lang F.B.F."/>
            <person name="Roger A.J."/>
            <person name="Ruiz-Trillo I."/>
            <person name="Young S.K."/>
            <person name="Zeng Q."/>
            <person name="Gargeya S."/>
            <person name="Fitzgerald M."/>
            <person name="Haas B."/>
            <person name="Abouelleil A."/>
            <person name="Alvarado L."/>
            <person name="Arachchi H.M."/>
            <person name="Berlin A."/>
            <person name="Chapman S.B."/>
            <person name="Gearin G."/>
            <person name="Goldberg J."/>
            <person name="Griggs A."/>
            <person name="Gujja S."/>
            <person name="Hansen M."/>
            <person name="Heiman D."/>
            <person name="Howarth C."/>
            <person name="Larimer J."/>
            <person name="Lui A."/>
            <person name="MacDonald P.J.P."/>
            <person name="McCowen C."/>
            <person name="Montmayeur A."/>
            <person name="Murphy C."/>
            <person name="Neiman D."/>
            <person name="Pearson M."/>
            <person name="Priest M."/>
            <person name="Roberts A."/>
            <person name="Saif S."/>
            <person name="Shea T."/>
            <person name="Sisk P."/>
            <person name="Stolte C."/>
            <person name="Sykes S."/>
            <person name="Wortman J."/>
            <person name="Nusbaum C."/>
            <person name="Birren B."/>
        </authorList>
    </citation>
    <scope>NUCLEOTIDE SEQUENCE [LARGE SCALE GENOMIC DNA]</scope>
    <source>
        <strain evidence="2 3">ATCC 38327</strain>
    </source>
</reference>
<evidence type="ECO:0008006" key="4">
    <source>
        <dbReference type="Google" id="ProtNLM"/>
    </source>
</evidence>